<name>A0ABD3EYR4_9STRA</name>
<dbReference type="Proteomes" id="UP001632037">
    <property type="component" value="Unassembled WGS sequence"/>
</dbReference>
<evidence type="ECO:0000313" key="3">
    <source>
        <dbReference type="Proteomes" id="UP001632037"/>
    </source>
</evidence>
<gene>
    <name evidence="2" type="ORF">V7S43_015374</name>
</gene>
<comment type="caution">
    <text evidence="2">The sequence shown here is derived from an EMBL/GenBank/DDBJ whole genome shotgun (WGS) entry which is preliminary data.</text>
</comment>
<proteinExistence type="predicted"/>
<dbReference type="AlphaFoldDB" id="A0ABD3EYR4"/>
<feature type="signal peptide" evidence="1">
    <location>
        <begin position="1"/>
        <end position="21"/>
    </location>
</feature>
<organism evidence="2 3">
    <name type="scientific">Phytophthora oleae</name>
    <dbReference type="NCBI Taxonomy" id="2107226"/>
    <lineage>
        <taxon>Eukaryota</taxon>
        <taxon>Sar</taxon>
        <taxon>Stramenopiles</taxon>
        <taxon>Oomycota</taxon>
        <taxon>Peronosporomycetes</taxon>
        <taxon>Peronosporales</taxon>
        <taxon>Peronosporaceae</taxon>
        <taxon>Phytophthora</taxon>
    </lineage>
</organism>
<keyword evidence="3" id="KW-1185">Reference proteome</keyword>
<keyword evidence="1" id="KW-0732">Signal</keyword>
<protein>
    <submittedName>
        <fullName evidence="2">Uncharacterized protein</fullName>
    </submittedName>
</protein>
<accession>A0ABD3EYR4</accession>
<feature type="chain" id="PRO_5044888176" evidence="1">
    <location>
        <begin position="22"/>
        <end position="290"/>
    </location>
</feature>
<evidence type="ECO:0000313" key="2">
    <source>
        <dbReference type="EMBL" id="KAL3659700.1"/>
    </source>
</evidence>
<reference evidence="2 3" key="1">
    <citation type="submission" date="2024-09" db="EMBL/GenBank/DDBJ databases">
        <title>Genome sequencing and assembly of Phytophthora oleae, isolate VK10A, causative agent of rot of olive drupes.</title>
        <authorList>
            <person name="Conti Taguali S."/>
            <person name="Riolo M."/>
            <person name="La Spada F."/>
            <person name="Cacciola S.O."/>
            <person name="Dionisio G."/>
        </authorList>
    </citation>
    <scope>NUCLEOTIDE SEQUENCE [LARGE SCALE GENOMIC DNA]</scope>
    <source>
        <strain evidence="2 3">VK10A</strain>
    </source>
</reference>
<sequence length="290" mass="31269">MIKLFPFAAAIASFFFVGASAASVADTCTLVDFQTATSDFTALNNLVSILQSSPTLLTKYVSDPYVLTDKTLSSVDFSFLDYTFAMTPTAKTLNVSGITTLYPKPFNVTGSNTLDLGTSFTGDSVSGWDICWANLLDPWDCPPTTLTVDVSLAIKKPVVVASAQADVYQCAEGIATSVCSNLTVTSINDSFLSGSDLSTIKDDILLRIKDASLTSLTLDWDSVVDIEFTVREAGDFISQLLNALLNYSADELNKKGDYYLVFMTIFKQFMKSLLNVLIDALSFGATCLSS</sequence>
<dbReference type="EMBL" id="JBIMZQ010000045">
    <property type="protein sequence ID" value="KAL3659700.1"/>
    <property type="molecule type" value="Genomic_DNA"/>
</dbReference>
<evidence type="ECO:0000256" key="1">
    <source>
        <dbReference type="SAM" id="SignalP"/>
    </source>
</evidence>